<organism evidence="3 4">
    <name type="scientific">Candidatus Marsarchaeota G2 archaeon ECH_B_2</name>
    <dbReference type="NCBI Taxonomy" id="1978160"/>
    <lineage>
        <taxon>Archaea</taxon>
        <taxon>Candidatus Marsarchaeota</taxon>
        <taxon>Candidatus Marsarchaeota group 2</taxon>
    </lineage>
</organism>
<dbReference type="InterPro" id="IPR010401">
    <property type="entry name" value="AGL/Gdb1"/>
</dbReference>
<dbReference type="GO" id="GO:0004135">
    <property type="term" value="F:amylo-alpha-1,6-glucosidase activity"/>
    <property type="evidence" value="ECO:0007669"/>
    <property type="project" value="InterPro"/>
</dbReference>
<accession>A0A2R6BCT6</accession>
<name>A0A2R6BCT6_9ARCH</name>
<dbReference type="InterPro" id="IPR024742">
    <property type="entry name" value="Glycogen_debranch_N"/>
</dbReference>
<dbReference type="EMBL" id="NEXH01000002">
    <property type="protein sequence ID" value="PSN96461.1"/>
    <property type="molecule type" value="Genomic_DNA"/>
</dbReference>
<reference evidence="3 4" key="1">
    <citation type="submission" date="2017-04" db="EMBL/GenBank/DDBJ databases">
        <title>Novel microbial lineages endemic to geothermal iron-oxide mats fill important gaps in the evolutionary history of Archaea.</title>
        <authorList>
            <person name="Jay Z.J."/>
            <person name="Beam J.P."/>
            <person name="Dlakic M."/>
            <person name="Rusch D.B."/>
            <person name="Kozubal M.A."/>
            <person name="Inskeep W.P."/>
        </authorList>
    </citation>
    <scope>NUCLEOTIDE SEQUENCE [LARGE SCALE GENOMIC DNA]</scope>
    <source>
        <strain evidence="3">ECH_B_2</strain>
    </source>
</reference>
<comment type="caution">
    <text evidence="3">The sequence shown here is derived from an EMBL/GenBank/DDBJ whole genome shotgun (WGS) entry which is preliminary data.</text>
</comment>
<dbReference type="GO" id="GO:0005980">
    <property type="term" value="P:glycogen catabolic process"/>
    <property type="evidence" value="ECO:0007669"/>
    <property type="project" value="InterPro"/>
</dbReference>
<gene>
    <name evidence="3" type="ORF">B9Q06_02180</name>
</gene>
<protein>
    <recommendedName>
        <fullName evidence="5">Glycogen debranching enzyme C-terminal domain-containing protein</fullName>
    </recommendedName>
</protein>
<evidence type="ECO:0000259" key="2">
    <source>
        <dbReference type="Pfam" id="PF12439"/>
    </source>
</evidence>
<evidence type="ECO:0000313" key="3">
    <source>
        <dbReference type="EMBL" id="PSN96461.1"/>
    </source>
</evidence>
<proteinExistence type="predicted"/>
<dbReference type="PANTHER" id="PTHR10569">
    <property type="entry name" value="GLYCOGEN DEBRANCHING ENZYME"/>
    <property type="match status" value="1"/>
</dbReference>
<evidence type="ECO:0008006" key="5">
    <source>
        <dbReference type="Google" id="ProtNLM"/>
    </source>
</evidence>
<evidence type="ECO:0000313" key="4">
    <source>
        <dbReference type="Proteomes" id="UP000241284"/>
    </source>
</evidence>
<dbReference type="PROSITE" id="PS51257">
    <property type="entry name" value="PROKAR_LIPOPROTEIN"/>
    <property type="match status" value="1"/>
</dbReference>
<dbReference type="Pfam" id="PF06202">
    <property type="entry name" value="GDE_C"/>
    <property type="match status" value="1"/>
</dbReference>
<dbReference type="InterPro" id="IPR008928">
    <property type="entry name" value="6-hairpin_glycosidase_sf"/>
</dbReference>
<dbReference type="SUPFAM" id="SSF48208">
    <property type="entry name" value="Six-hairpin glycosidases"/>
    <property type="match status" value="1"/>
</dbReference>
<dbReference type="Proteomes" id="UP000241284">
    <property type="component" value="Unassembled WGS sequence"/>
</dbReference>
<feature type="domain" description="Glycogen debranching enzyme bacterial and archaeal type N-terminal" evidence="2">
    <location>
        <begin position="11"/>
        <end position="219"/>
    </location>
</feature>
<dbReference type="AlphaFoldDB" id="A0A2R6BCT6"/>
<dbReference type="InterPro" id="IPR032790">
    <property type="entry name" value="GDE_C"/>
</dbReference>
<feature type="domain" description="Glycogen debranching enzyme C-terminal" evidence="1">
    <location>
        <begin position="256"/>
        <end position="595"/>
    </location>
</feature>
<evidence type="ECO:0000259" key="1">
    <source>
        <dbReference type="Pfam" id="PF06202"/>
    </source>
</evidence>
<dbReference type="Pfam" id="PF12439">
    <property type="entry name" value="GDE_N"/>
    <property type="match status" value="1"/>
</dbReference>
<dbReference type="PANTHER" id="PTHR10569:SF2">
    <property type="entry name" value="GLYCOGEN DEBRANCHING ENZYME"/>
    <property type="match status" value="1"/>
</dbReference>
<dbReference type="Gene3D" id="1.50.10.10">
    <property type="match status" value="1"/>
</dbReference>
<sequence>MIKSIREVDDEWLLTNAFGGYASSTVGCINTRAYHSLLTSASSTGGVRVQLVNTLEERASFNPDESYYLSTHRYRDAYHPDGLNRMLSFGSDESGVWWTFKLGSNILLKRFYFNRWEESFRIEYSSGGEFSVEIRPLISFRNHHDVIKAGAVPYSVRSMDLERVAIKCEPWPLSLVMKLAGGGYKHESYWYYGFLYEEEAARGGNSVEDLYSPGAFTAKGRQVVFEAWVEPARRVKHTLKQTPLSTYLAFNPDPLIVAGYYWFWDWCRDTMIVLPTLYSSTGDIQLVDAILERYFNSMRDGFLPTGFDEAGKPFYNSVDTSLWAAYAVYAICGQTSSLSLALKYKGKLEEVFEGYKNGSMLGVKVVDGLVYHEAKGATWMDAYYEGVHYTPRNGFAVEVNALWLLLLKLLKSTTATTPELEQLQEEISGFKSSFNEHFPSAFGLYDTLRADLQPLDPHEIRPNMLFALSLHNDLVDGKTAIRVLESTRRELLTPYGLRTLNPGHPSYRPRYEGDRASRDAAYHNGTVWPWLLGAYVDGCLNYDESSVESTRYVIAPLLTLAHSKNYIINEVFDGEPPHTPRGCVAQAWSTAELLRITEKLSHINTPQSH</sequence>
<dbReference type="InterPro" id="IPR012341">
    <property type="entry name" value="6hp_glycosidase-like_sf"/>
</dbReference>
<dbReference type="GO" id="GO:0004134">
    <property type="term" value="F:4-alpha-glucanotransferase activity"/>
    <property type="evidence" value="ECO:0007669"/>
    <property type="project" value="InterPro"/>
</dbReference>